<gene>
    <name evidence="1" type="ORF">VNI00_018555</name>
</gene>
<evidence type="ECO:0000313" key="1">
    <source>
        <dbReference type="EMBL" id="KAK7017880.1"/>
    </source>
</evidence>
<name>A0AAW0AYR9_9AGAR</name>
<keyword evidence="2" id="KW-1185">Reference proteome</keyword>
<dbReference type="Proteomes" id="UP001383192">
    <property type="component" value="Unassembled WGS sequence"/>
</dbReference>
<reference evidence="1 2" key="1">
    <citation type="submission" date="2024-01" db="EMBL/GenBank/DDBJ databases">
        <title>A draft genome for a cacao thread blight-causing isolate of Paramarasmius palmivorus.</title>
        <authorList>
            <person name="Baruah I.K."/>
            <person name="Bukari Y."/>
            <person name="Amoako-Attah I."/>
            <person name="Meinhardt L.W."/>
            <person name="Bailey B.A."/>
            <person name="Cohen S.P."/>
        </authorList>
    </citation>
    <scope>NUCLEOTIDE SEQUENCE [LARGE SCALE GENOMIC DNA]</scope>
    <source>
        <strain evidence="1 2">GH-12</strain>
    </source>
</reference>
<protein>
    <recommendedName>
        <fullName evidence="3">F-box domain-containing protein</fullName>
    </recommendedName>
</protein>
<accession>A0AAW0AYR9</accession>
<comment type="caution">
    <text evidence="1">The sequence shown here is derived from an EMBL/GenBank/DDBJ whole genome shotgun (WGS) entry which is preliminary data.</text>
</comment>
<evidence type="ECO:0000313" key="2">
    <source>
        <dbReference type="Proteomes" id="UP001383192"/>
    </source>
</evidence>
<organism evidence="1 2">
    <name type="scientific">Paramarasmius palmivorus</name>
    <dbReference type="NCBI Taxonomy" id="297713"/>
    <lineage>
        <taxon>Eukaryota</taxon>
        <taxon>Fungi</taxon>
        <taxon>Dikarya</taxon>
        <taxon>Basidiomycota</taxon>
        <taxon>Agaricomycotina</taxon>
        <taxon>Agaricomycetes</taxon>
        <taxon>Agaricomycetidae</taxon>
        <taxon>Agaricales</taxon>
        <taxon>Marasmiineae</taxon>
        <taxon>Marasmiaceae</taxon>
        <taxon>Paramarasmius</taxon>
    </lineage>
</organism>
<proteinExistence type="predicted"/>
<dbReference type="EMBL" id="JAYKXP010000246">
    <property type="protein sequence ID" value="KAK7017880.1"/>
    <property type="molecule type" value="Genomic_DNA"/>
</dbReference>
<sequence length="510" mass="58564">METARAFLLFEISTWNSRWNQKVIYMLVEASDSNPMAKLTDQPLELFELILDLLPMADLIALRTMNRSIKDAVDRVIQQSVTPEKALASWFTVNDLVHVLALQAVCGLVFAGPAILSIMGRFSFQPDSLEAYVPIIHTTVFIELLQRIGYIFVHGTLQYSDDPLEVLKRACRVSWMNQDLQPGVFGALTFKRSDSVIHVVPTTEEGPMYAILHGLSSCMFNFMTYNQFISLYPKSTFINHTFVAIDTIDDTRHRHVSGSVLVDTFQKYRQWGFEKTPLTIVPIFDRNSELNINVRYVGDRYCFVLPVNHARRRSFTMPVQNTLPELTANSWNISYDSASLYRLNTVPVLTVDRKQYSISWAVREMANIPTSVRVDLPVMRHSLDIQSAVSACYNPLLDRNEPSQVLFDLFQDFALGEDVTEFRRQGKDIPRAEIAWTLYTRLLRGFEGVPTSEWPEIRMSLHAKEGRSLWFVRLVLPRDSEYQTLLYGIGNMELLNGLRKSSVRVQYTFK</sequence>
<evidence type="ECO:0008006" key="3">
    <source>
        <dbReference type="Google" id="ProtNLM"/>
    </source>
</evidence>
<dbReference type="AlphaFoldDB" id="A0AAW0AYR9"/>